<keyword evidence="7" id="KW-1185">Reference proteome</keyword>
<dbReference type="PROSITE" id="PS00356">
    <property type="entry name" value="HTH_LACI_1"/>
    <property type="match status" value="1"/>
</dbReference>
<comment type="caution">
    <text evidence="6">The sequence shown here is derived from an EMBL/GenBank/DDBJ whole genome shotgun (WGS) entry which is preliminary data.</text>
</comment>
<gene>
    <name evidence="6" type="ORF">DFR48_11191</name>
</gene>
<dbReference type="Proteomes" id="UP000252582">
    <property type="component" value="Unassembled WGS sequence"/>
</dbReference>
<dbReference type="SMART" id="SM00354">
    <property type="entry name" value="HTH_LACI"/>
    <property type="match status" value="1"/>
</dbReference>
<sequence>MRKTPTVKDVAVEAGVSVGTVSRVIAGEAAVRPALREKVNEAIAKLGYRPNVTARALRTSKTDVIGLVVPDITNPFFAQLAASVERAALEAGHMVMLASSHEDLEAEQGHILAFLDRSVRGIIVVASNGNSDLEIDAPVPIISLDRRFGSYPLVSTDHAQAASLVVDHLYALGHRRIAYIAGPPETEAGRMRRKGFVDRAQQLSEAGEEIELEIVAGRFDYESGERAARALLAREPGDRPTAIAAASDQQAIGALRAARDFKVDVPDELSVAGFDDITLAKLVVPRLTTVRQPTERLAARAVERLLDQNSPDEDEMVEGSLIVRRSTGPAPGRGASPEERPEA</sequence>
<dbReference type="InterPro" id="IPR028082">
    <property type="entry name" value="Peripla_BP_I"/>
</dbReference>
<dbReference type="PROSITE" id="PS50932">
    <property type="entry name" value="HTH_LACI_2"/>
    <property type="match status" value="1"/>
</dbReference>
<evidence type="ECO:0000256" key="1">
    <source>
        <dbReference type="ARBA" id="ARBA00023015"/>
    </source>
</evidence>
<evidence type="ECO:0000256" key="2">
    <source>
        <dbReference type="ARBA" id="ARBA00023125"/>
    </source>
</evidence>
<dbReference type="PANTHER" id="PTHR30146">
    <property type="entry name" value="LACI-RELATED TRANSCRIPTIONAL REPRESSOR"/>
    <property type="match status" value="1"/>
</dbReference>
<proteinExistence type="predicted"/>
<dbReference type="InterPro" id="IPR010982">
    <property type="entry name" value="Lambda_DNA-bd_dom_sf"/>
</dbReference>
<keyword evidence="3" id="KW-0804">Transcription</keyword>
<evidence type="ECO:0000259" key="5">
    <source>
        <dbReference type="PROSITE" id="PS50932"/>
    </source>
</evidence>
<feature type="region of interest" description="Disordered" evidence="4">
    <location>
        <begin position="305"/>
        <end position="343"/>
    </location>
</feature>
<dbReference type="GO" id="GO:0000976">
    <property type="term" value="F:transcription cis-regulatory region binding"/>
    <property type="evidence" value="ECO:0007669"/>
    <property type="project" value="TreeGrafter"/>
</dbReference>
<dbReference type="Pfam" id="PF13377">
    <property type="entry name" value="Peripla_BP_3"/>
    <property type="match status" value="1"/>
</dbReference>
<keyword evidence="2" id="KW-0238">DNA-binding</keyword>
<accession>A0A6I7HIU7</accession>
<dbReference type="CDD" id="cd06267">
    <property type="entry name" value="PBP1_LacI_sugar_binding-like"/>
    <property type="match status" value="1"/>
</dbReference>
<protein>
    <submittedName>
        <fullName evidence="6">LacI family transcriptional regulator</fullName>
    </submittedName>
</protein>
<dbReference type="Gene3D" id="1.10.260.40">
    <property type="entry name" value="lambda repressor-like DNA-binding domains"/>
    <property type="match status" value="1"/>
</dbReference>
<organism evidence="6 7">
    <name type="scientific">Ciceribacter lividus</name>
    <dbReference type="NCBI Taxonomy" id="1197950"/>
    <lineage>
        <taxon>Bacteria</taxon>
        <taxon>Pseudomonadati</taxon>
        <taxon>Pseudomonadota</taxon>
        <taxon>Alphaproteobacteria</taxon>
        <taxon>Hyphomicrobiales</taxon>
        <taxon>Rhizobiaceae</taxon>
        <taxon>Ciceribacter</taxon>
    </lineage>
</organism>
<dbReference type="PANTHER" id="PTHR30146:SF109">
    <property type="entry name" value="HTH-TYPE TRANSCRIPTIONAL REGULATOR GALS"/>
    <property type="match status" value="1"/>
</dbReference>
<evidence type="ECO:0000256" key="3">
    <source>
        <dbReference type="ARBA" id="ARBA00023163"/>
    </source>
</evidence>
<dbReference type="GO" id="GO:0003700">
    <property type="term" value="F:DNA-binding transcription factor activity"/>
    <property type="evidence" value="ECO:0007669"/>
    <property type="project" value="TreeGrafter"/>
</dbReference>
<dbReference type="AlphaFoldDB" id="A0A6I7HIU7"/>
<evidence type="ECO:0000256" key="4">
    <source>
        <dbReference type="SAM" id="MobiDB-lite"/>
    </source>
</evidence>
<dbReference type="SUPFAM" id="SSF53822">
    <property type="entry name" value="Periplasmic binding protein-like I"/>
    <property type="match status" value="1"/>
</dbReference>
<dbReference type="RefSeq" id="WP_114364649.1">
    <property type="nucleotide sequence ID" value="NZ_QPIX01000011.1"/>
</dbReference>
<dbReference type="InterPro" id="IPR046335">
    <property type="entry name" value="LacI/GalR-like_sensor"/>
</dbReference>
<reference evidence="6 7" key="1">
    <citation type="submission" date="2018-07" db="EMBL/GenBank/DDBJ databases">
        <title>Genomic Encyclopedia of Type Strains, Phase IV (KMG-IV): sequencing the most valuable type-strain genomes for metagenomic binning, comparative biology and taxonomic classification.</title>
        <authorList>
            <person name="Goeker M."/>
        </authorList>
    </citation>
    <scope>NUCLEOTIDE SEQUENCE [LARGE SCALE GENOMIC DNA]</scope>
    <source>
        <strain evidence="6 7">DSM 25528</strain>
    </source>
</reference>
<evidence type="ECO:0000313" key="7">
    <source>
        <dbReference type="Proteomes" id="UP000252582"/>
    </source>
</evidence>
<dbReference type="CDD" id="cd01392">
    <property type="entry name" value="HTH_LacI"/>
    <property type="match status" value="1"/>
</dbReference>
<dbReference type="Pfam" id="PF00356">
    <property type="entry name" value="LacI"/>
    <property type="match status" value="1"/>
</dbReference>
<dbReference type="EMBL" id="QPIX01000011">
    <property type="protein sequence ID" value="RCW21127.1"/>
    <property type="molecule type" value="Genomic_DNA"/>
</dbReference>
<feature type="domain" description="HTH lacI-type" evidence="5">
    <location>
        <begin position="5"/>
        <end position="59"/>
    </location>
</feature>
<dbReference type="SUPFAM" id="SSF47413">
    <property type="entry name" value="lambda repressor-like DNA-binding domains"/>
    <property type="match status" value="1"/>
</dbReference>
<name>A0A6I7HIU7_9HYPH</name>
<keyword evidence="1" id="KW-0805">Transcription regulation</keyword>
<dbReference type="InterPro" id="IPR000843">
    <property type="entry name" value="HTH_LacI"/>
</dbReference>
<dbReference type="Gene3D" id="3.40.50.2300">
    <property type="match status" value="2"/>
</dbReference>
<evidence type="ECO:0000313" key="6">
    <source>
        <dbReference type="EMBL" id="RCW21127.1"/>
    </source>
</evidence>